<evidence type="ECO:0000259" key="1">
    <source>
        <dbReference type="PROSITE" id="PS50164"/>
    </source>
</evidence>
<reference evidence="2 3" key="1">
    <citation type="submission" date="2017-09" db="EMBL/GenBank/DDBJ databases">
        <title>Depth-based differentiation of microbial function through sediment-hosted aquifers and enrichment of novel symbionts in the deep terrestrial subsurface.</title>
        <authorList>
            <person name="Probst A.J."/>
            <person name="Ladd B."/>
            <person name="Jarett J.K."/>
            <person name="Geller-Mcgrath D.E."/>
            <person name="Sieber C.M."/>
            <person name="Emerson J.B."/>
            <person name="Anantharaman K."/>
            <person name="Thomas B.C."/>
            <person name="Malmstrom R."/>
            <person name="Stieglmeier M."/>
            <person name="Klingl A."/>
            <person name="Woyke T."/>
            <person name="Ryan C.M."/>
            <person name="Banfield J.F."/>
        </authorList>
    </citation>
    <scope>NUCLEOTIDE SEQUENCE [LARGE SCALE GENOMIC DNA]</scope>
    <source>
        <strain evidence="2">CG23_combo_of_CG06-09_8_20_14_all_35_49</strain>
    </source>
</reference>
<dbReference type="SUPFAM" id="SSF82771">
    <property type="entry name" value="GIY-YIG endonuclease"/>
    <property type="match status" value="1"/>
</dbReference>
<dbReference type="InterPro" id="IPR000305">
    <property type="entry name" value="GIY-YIG_endonuc"/>
</dbReference>
<dbReference type="EMBL" id="PCRE01000037">
    <property type="protein sequence ID" value="PIP14905.1"/>
    <property type="molecule type" value="Genomic_DNA"/>
</dbReference>
<protein>
    <recommendedName>
        <fullName evidence="1">GIY-YIG domain-containing protein</fullName>
    </recommendedName>
</protein>
<dbReference type="Gene3D" id="3.40.1440.10">
    <property type="entry name" value="GIY-YIG endonuclease"/>
    <property type="match status" value="1"/>
</dbReference>
<dbReference type="AlphaFoldDB" id="A0A2G9Y6N4"/>
<organism evidence="2 3">
    <name type="scientific">Candidatus Roizmanbacteria bacterium CG23_combo_of_CG06-09_8_20_14_all_35_49</name>
    <dbReference type="NCBI Taxonomy" id="1974863"/>
    <lineage>
        <taxon>Bacteria</taxon>
        <taxon>Candidatus Roizmaniibacteriota</taxon>
    </lineage>
</organism>
<name>A0A2G9Y6N4_9BACT</name>
<comment type="caution">
    <text evidence="2">The sequence shown here is derived from an EMBL/GenBank/DDBJ whole genome shotgun (WGS) entry which is preliminary data.</text>
</comment>
<dbReference type="InterPro" id="IPR035901">
    <property type="entry name" value="GIY-YIG_endonuc_sf"/>
</dbReference>
<proteinExistence type="predicted"/>
<evidence type="ECO:0000313" key="2">
    <source>
        <dbReference type="EMBL" id="PIP14905.1"/>
    </source>
</evidence>
<feature type="domain" description="GIY-YIG" evidence="1">
    <location>
        <begin position="1"/>
        <end position="41"/>
    </location>
</feature>
<dbReference type="Proteomes" id="UP000231025">
    <property type="component" value="Unassembled WGS sequence"/>
</dbReference>
<evidence type="ECO:0000313" key="3">
    <source>
        <dbReference type="Proteomes" id="UP000231025"/>
    </source>
</evidence>
<accession>A0A2G9Y6N4</accession>
<dbReference type="PROSITE" id="PS50164">
    <property type="entry name" value="GIY_YIG"/>
    <property type="match status" value="1"/>
</dbReference>
<gene>
    <name evidence="2" type="ORF">COX47_02600</name>
</gene>
<dbReference type="Pfam" id="PF01541">
    <property type="entry name" value="GIY-YIG"/>
    <property type="match status" value="1"/>
</dbReference>
<sequence>MFYFYILRCSDNSLYCGQTNGLERRVNGHNFDNKKSSKYTP</sequence>